<accession>A0A6B8LY35</accession>
<feature type="transmembrane region" description="Helical" evidence="8">
    <location>
        <begin position="523"/>
        <end position="542"/>
    </location>
</feature>
<gene>
    <name evidence="9" type="ORF">F7D14_07520</name>
</gene>
<feature type="transmembrane region" description="Helical" evidence="8">
    <location>
        <begin position="885"/>
        <end position="905"/>
    </location>
</feature>
<feature type="transmembrane region" description="Helical" evidence="8">
    <location>
        <begin position="983"/>
        <end position="1005"/>
    </location>
</feature>
<evidence type="ECO:0000256" key="3">
    <source>
        <dbReference type="ARBA" id="ARBA00022448"/>
    </source>
</evidence>
<evidence type="ECO:0000313" key="9">
    <source>
        <dbReference type="EMBL" id="QGM97337.1"/>
    </source>
</evidence>
<feature type="transmembrane region" description="Helical" evidence="8">
    <location>
        <begin position="12"/>
        <end position="31"/>
    </location>
</feature>
<feature type="transmembrane region" description="Helical" evidence="8">
    <location>
        <begin position="859"/>
        <end position="878"/>
    </location>
</feature>
<dbReference type="InterPro" id="IPR001036">
    <property type="entry name" value="Acrflvin-R"/>
</dbReference>
<keyword evidence="3" id="KW-0813">Transport</keyword>
<feature type="transmembrane region" description="Helical" evidence="8">
    <location>
        <begin position="911"/>
        <end position="933"/>
    </location>
</feature>
<dbReference type="SUPFAM" id="SSF82693">
    <property type="entry name" value="Multidrug efflux transporter AcrB pore domain, PN1, PN2, PC1 and PC2 subdomains"/>
    <property type="match status" value="3"/>
</dbReference>
<dbReference type="AlphaFoldDB" id="A0A6B8LY35"/>
<dbReference type="GO" id="GO:0042910">
    <property type="term" value="F:xenobiotic transmembrane transporter activity"/>
    <property type="evidence" value="ECO:0007669"/>
    <property type="project" value="TreeGrafter"/>
</dbReference>
<dbReference type="KEGG" id="mpar:F7D14_07520"/>
<proteinExistence type="inferred from homology"/>
<comment type="subcellular location">
    <subcellularLocation>
        <location evidence="1">Cell membrane</location>
        <topology evidence="1">Multi-pass membrane protein</topology>
    </subcellularLocation>
</comment>
<dbReference type="Gene3D" id="3.30.2090.10">
    <property type="entry name" value="Multidrug efflux transporter AcrB TolC docking domain, DN and DC subdomains"/>
    <property type="match status" value="2"/>
</dbReference>
<keyword evidence="6 8" id="KW-1133">Transmembrane helix</keyword>
<protein>
    <submittedName>
        <fullName evidence="9">Efflux RND transporter permease subunit</fullName>
    </submittedName>
</protein>
<dbReference type="SUPFAM" id="SSF82866">
    <property type="entry name" value="Multidrug efflux transporter AcrB transmembrane domain"/>
    <property type="match status" value="2"/>
</dbReference>
<dbReference type="Gene3D" id="3.30.70.1430">
    <property type="entry name" value="Multidrug efflux transporter AcrB pore domain"/>
    <property type="match status" value="2"/>
</dbReference>
<dbReference type="GO" id="GO:0008324">
    <property type="term" value="F:monoatomic cation transmembrane transporter activity"/>
    <property type="evidence" value="ECO:0007669"/>
    <property type="project" value="InterPro"/>
</dbReference>
<evidence type="ECO:0000256" key="6">
    <source>
        <dbReference type="ARBA" id="ARBA00022989"/>
    </source>
</evidence>
<dbReference type="Proteomes" id="UP000422569">
    <property type="component" value="Chromosome"/>
</dbReference>
<dbReference type="RefSeq" id="WP_016919794.1">
    <property type="nucleotide sequence ID" value="NZ_CP044331.1"/>
</dbReference>
<feature type="transmembrane region" description="Helical" evidence="8">
    <location>
        <begin position="360"/>
        <end position="380"/>
    </location>
</feature>
<keyword evidence="7 8" id="KW-0472">Membrane</keyword>
<evidence type="ECO:0000313" key="10">
    <source>
        <dbReference type="Proteomes" id="UP000422569"/>
    </source>
</evidence>
<reference evidence="9 10" key="1">
    <citation type="submission" date="2019-09" db="EMBL/GenBank/DDBJ databases">
        <title>Isolation and complete genome sequencing of Methylocystis species.</title>
        <authorList>
            <person name="Rumah B.L."/>
            <person name="Stead C.E."/>
            <person name="Stevens B.C."/>
            <person name="Minton N.P."/>
            <person name="Grosse-Honebrink A."/>
            <person name="Zhang Y."/>
        </authorList>
    </citation>
    <scope>NUCLEOTIDE SEQUENCE [LARGE SCALE GENOMIC DNA]</scope>
    <source>
        <strain evidence="9 10">BRCS2</strain>
    </source>
</reference>
<comment type="similarity">
    <text evidence="2">Belongs to the resistance-nodulation-cell division (RND) (TC 2.A.6) family.</text>
</comment>
<dbReference type="GO" id="GO:0005886">
    <property type="term" value="C:plasma membrane"/>
    <property type="evidence" value="ECO:0007669"/>
    <property type="project" value="UniProtKB-SubCell"/>
</dbReference>
<dbReference type="Gene3D" id="1.20.1640.10">
    <property type="entry name" value="Multidrug efflux transporter AcrB transmembrane domain"/>
    <property type="match status" value="2"/>
</dbReference>
<evidence type="ECO:0000256" key="4">
    <source>
        <dbReference type="ARBA" id="ARBA00022475"/>
    </source>
</evidence>
<evidence type="ECO:0000256" key="7">
    <source>
        <dbReference type="ARBA" id="ARBA00023136"/>
    </source>
</evidence>
<dbReference type="Pfam" id="PF00873">
    <property type="entry name" value="ACR_tran"/>
    <property type="match status" value="1"/>
</dbReference>
<dbReference type="PANTHER" id="PTHR32063:SF17">
    <property type="entry name" value="CATION EFFLUX SYSTEM PROTEIN"/>
    <property type="match status" value="1"/>
</dbReference>
<keyword evidence="10" id="KW-1185">Reference proteome</keyword>
<sequence>MIERAVELCLRNRLLVILVTILVFFYGMYSWTQLKLEAYPDVGDVTVIVTTQARGLAAEEVEQQITVPLERALASTPGLVTIRSSSTFALSLITLIFKDGVEDYWARQRVLERVNQVPLPSNYQPTLGPLSGPVGEILRYSLESDEKNLSELSEIQRWVVVPALNQVPGVASVANFGGLTRQFELEVDPLALQRYDLGLSDVSQAITSNSASSGGSRITRGEQSYVIRSIGLVRNLEDLGNIVVTESKGTPILTRDLGTPRLSSQEREGVLGKDRNSDTIQGTIQMLKGESAQTVLKAVHERMEQLQAELAPQGVRIVPYLDRNELVEATVSKVGHTVGEGVALVFIVLILFLGSPRSAIVVAVTIPIALAVTFILMNLTKLPANLLSLGSIDFGVIVDGAIVVTEAILRVREHNPTRPLETDTVQFVVRQVVNPIFFATIIIITAYLPLLGLERVEAKLFSPVAYTISYALFGALLCSLLVVPGLAYIAFHKPSEIFHNVVLERLQSEYGRLLGLCVDQPRIIYGAAGAAFLGVLLAGATIGREFLPNLDEGSLWLQVQLPSGISIGKAEDMARDLRNAVLEFPEVAFVVSQIGRNDDRTDPWTLSHIEAPVGLKPYDEWPAGETKGDFVRRLAERLNQLPGMEVGISQPIIDNVNDLMSGAHSALVVKVFGQDLKEARRVASEIVTTLKETPGTTQTSIVQEPPIPQIAFHVDRSTAARYGINVADVANLIQTGVGGSPIGQIYVNDRSYDITVRFPPEARNSPEDLGNLLVNATGGAQVALSQIARVTLQNGESAISHDKTKRSLTVRVDYDNRDLSSYLADAQARIAKNVKYDPALYKVVWGGKFENQQRAQARLTVIVGAVLVLMFVFLFIGFGKLRHAALILGVVPLATLGGLVSLHIRGDSLNVATGVGFLALFGVAVQNGIIMVANLNRTSAVRIAAARARWVAADVEAAVMRRDFVAAVRTGVLEGAGERFRPVLMTSTVATVGMLPAALATGVGSDVQRSLATVIVGGLIVATLLTLFILPVFYFVVESYVRGRSEMIATREGVATR</sequence>
<evidence type="ECO:0000256" key="5">
    <source>
        <dbReference type="ARBA" id="ARBA00022692"/>
    </source>
</evidence>
<feature type="transmembrane region" description="Helical" evidence="8">
    <location>
        <begin position="432"/>
        <end position="450"/>
    </location>
</feature>
<dbReference type="Gene3D" id="3.30.70.1440">
    <property type="entry name" value="Multidrug efflux transporter AcrB pore domain"/>
    <property type="match status" value="1"/>
</dbReference>
<keyword evidence="5 8" id="KW-0812">Transmembrane</keyword>
<keyword evidence="4" id="KW-1003">Cell membrane</keyword>
<dbReference type="SUPFAM" id="SSF82714">
    <property type="entry name" value="Multidrug efflux transporter AcrB TolC docking domain, DN and DC subdomains"/>
    <property type="match status" value="2"/>
</dbReference>
<feature type="transmembrane region" description="Helical" evidence="8">
    <location>
        <begin position="1011"/>
        <end position="1037"/>
    </location>
</feature>
<dbReference type="PANTHER" id="PTHR32063">
    <property type="match status" value="1"/>
</dbReference>
<evidence type="ECO:0000256" key="1">
    <source>
        <dbReference type="ARBA" id="ARBA00004651"/>
    </source>
</evidence>
<evidence type="ECO:0000256" key="8">
    <source>
        <dbReference type="SAM" id="Phobius"/>
    </source>
</evidence>
<dbReference type="EMBL" id="CP044331">
    <property type="protein sequence ID" value="QGM97337.1"/>
    <property type="molecule type" value="Genomic_DNA"/>
</dbReference>
<dbReference type="Gene3D" id="3.30.70.1320">
    <property type="entry name" value="Multidrug efflux transporter AcrB pore domain like"/>
    <property type="match status" value="1"/>
</dbReference>
<feature type="transmembrane region" description="Helical" evidence="8">
    <location>
        <begin position="386"/>
        <end position="411"/>
    </location>
</feature>
<name>A0A6B8LY35_9HYPH</name>
<dbReference type="InterPro" id="IPR027463">
    <property type="entry name" value="AcrB_DN_DC_subdom"/>
</dbReference>
<dbReference type="InterPro" id="IPR004763">
    <property type="entry name" value="CusA-like"/>
</dbReference>
<organism evidence="9 10">
    <name type="scientific">Methylocystis parvus</name>
    <dbReference type="NCBI Taxonomy" id="134"/>
    <lineage>
        <taxon>Bacteria</taxon>
        <taxon>Pseudomonadati</taxon>
        <taxon>Pseudomonadota</taxon>
        <taxon>Alphaproteobacteria</taxon>
        <taxon>Hyphomicrobiales</taxon>
        <taxon>Methylocystaceae</taxon>
        <taxon>Methylocystis</taxon>
    </lineage>
</organism>
<feature type="transmembrane region" description="Helical" evidence="8">
    <location>
        <begin position="334"/>
        <end position="353"/>
    </location>
</feature>
<dbReference type="NCBIfam" id="TIGR00914">
    <property type="entry name" value="2A0601"/>
    <property type="match status" value="1"/>
</dbReference>
<evidence type="ECO:0000256" key="2">
    <source>
        <dbReference type="ARBA" id="ARBA00010942"/>
    </source>
</evidence>
<dbReference type="PRINTS" id="PR00702">
    <property type="entry name" value="ACRIFLAVINRP"/>
</dbReference>
<feature type="transmembrane region" description="Helical" evidence="8">
    <location>
        <begin position="470"/>
        <end position="491"/>
    </location>
</feature>